<dbReference type="InterPro" id="IPR046357">
    <property type="entry name" value="PPIase_dom_sf"/>
</dbReference>
<comment type="caution">
    <text evidence="1">The sequence shown here is derived from an EMBL/GenBank/DDBJ whole genome shotgun (WGS) entry which is preliminary data.</text>
</comment>
<accession>A0ABW9ZBS9</accession>
<dbReference type="EMBL" id="JAABLM010000020">
    <property type="protein sequence ID" value="NBL66044.1"/>
    <property type="molecule type" value="Genomic_DNA"/>
</dbReference>
<evidence type="ECO:0000313" key="2">
    <source>
        <dbReference type="Proteomes" id="UP000798602"/>
    </source>
</evidence>
<reference evidence="2" key="1">
    <citation type="submission" date="2020-01" db="EMBL/GenBank/DDBJ databases">
        <title>Sphingomonas sp. strain CSW-10.</title>
        <authorList>
            <person name="Chen W.-M."/>
        </authorList>
    </citation>
    <scope>NUCLEOTIDE SEQUENCE [LARGE SCALE GENOMIC DNA]</scope>
    <source>
        <strain evidence="2">NST-5</strain>
    </source>
</reference>
<protein>
    <submittedName>
        <fullName evidence="1">FKBP-type peptidylprolyl isomerase</fullName>
    </submittedName>
</protein>
<evidence type="ECO:0000313" key="1">
    <source>
        <dbReference type="EMBL" id="NBL66044.1"/>
    </source>
</evidence>
<dbReference type="PROSITE" id="PS00018">
    <property type="entry name" value="EF_HAND_1"/>
    <property type="match status" value="1"/>
</dbReference>
<keyword evidence="1" id="KW-0413">Isomerase</keyword>
<organism evidence="1 2">
    <name type="scientific">Flavobacterium ichthyis</name>
    <dbReference type="NCBI Taxonomy" id="2698827"/>
    <lineage>
        <taxon>Bacteria</taxon>
        <taxon>Pseudomonadati</taxon>
        <taxon>Bacteroidota</taxon>
        <taxon>Flavobacteriia</taxon>
        <taxon>Flavobacteriales</taxon>
        <taxon>Flavobacteriaceae</taxon>
        <taxon>Flavobacterium</taxon>
    </lineage>
</organism>
<dbReference type="GO" id="GO:0016853">
    <property type="term" value="F:isomerase activity"/>
    <property type="evidence" value="ECO:0007669"/>
    <property type="project" value="UniProtKB-KW"/>
</dbReference>
<name>A0ABW9ZBS9_9FLAO</name>
<dbReference type="Gene3D" id="3.10.50.40">
    <property type="match status" value="1"/>
</dbReference>
<dbReference type="PROSITE" id="PS51257">
    <property type="entry name" value="PROKAR_LIPOPROTEIN"/>
    <property type="match status" value="1"/>
</dbReference>
<sequence>MKRFGLLLTSLLTATLLFSCKKDDDNVSIAPPRDRAEQYATDIENIEDYLKTHYLTVTTDANGNPVTQIDSIPAGGTQISIWNQTEYPLQYKLLKNDSRIFTAANPLVGTVIDDPVEYKVYYLNIREGLGEKPSTVDSVFVSLRGSDLNQKVFENSPNPIWLVQNATVAGFKHIIKEFKTGNAVENPANPGGTIFTNHGVGIMFLPSGLGYFNSSPASSSLSSYSPLVFEFNVHALKRIDNDNDGILSIYEDRNGNGDFYDDDTDGDGIPDFLDADDDGDGVLTRIEIRDTFGNPYSFENIPNCQGTTGGLKRYLDPSCN</sequence>
<dbReference type="InterPro" id="IPR018247">
    <property type="entry name" value="EF_Hand_1_Ca_BS"/>
</dbReference>
<proteinExistence type="predicted"/>
<gene>
    <name evidence="1" type="ORF">GV828_12635</name>
</gene>
<keyword evidence="2" id="KW-1185">Reference proteome</keyword>
<dbReference type="Proteomes" id="UP000798602">
    <property type="component" value="Unassembled WGS sequence"/>
</dbReference>
<dbReference type="RefSeq" id="WP_166537861.1">
    <property type="nucleotide sequence ID" value="NZ_JAABLM010000020.1"/>
</dbReference>
<dbReference type="SUPFAM" id="SSF54534">
    <property type="entry name" value="FKBP-like"/>
    <property type="match status" value="1"/>
</dbReference>